<evidence type="ECO:0000313" key="4">
    <source>
        <dbReference type="EMBL" id="QHT81929.1"/>
    </source>
</evidence>
<reference evidence="4" key="1">
    <citation type="journal article" date="2020" name="Nature">
        <title>Giant virus diversity and host interactions through global metagenomics.</title>
        <authorList>
            <person name="Schulz F."/>
            <person name="Roux S."/>
            <person name="Paez-Espino D."/>
            <person name="Jungbluth S."/>
            <person name="Walsh D.A."/>
            <person name="Denef V.J."/>
            <person name="McMahon K.D."/>
            <person name="Konstantinidis K.T."/>
            <person name="Eloe-Fadrosh E.A."/>
            <person name="Kyrpides N.C."/>
            <person name="Woyke T."/>
        </authorList>
    </citation>
    <scope>NUCLEOTIDE SEQUENCE</scope>
    <source>
        <strain evidence="4">GVMAG-M-3300023184-160</strain>
    </source>
</reference>
<dbReference type="InterPro" id="IPR003653">
    <property type="entry name" value="Peptidase_C48_C"/>
</dbReference>
<dbReference type="AlphaFoldDB" id="A0A6C0HN64"/>
<sequence length="286" mass="33902">MKTKKAPFKKLSCHPRKTKRSYTCYNDNALIELRDLWNRKYPDKKIVHTEQKKIWNALRNNMKDCDQEVCWMEKLELDKENSKRIIKHNFAPVPPKEWKSNDREWLSNEDIDEVLDQYQNTYPEFAYIHASPMDFDTKVGDRCVSEDLCKIDLASYRKKGKTKIGIVLNLDAHDRGGSHWVCMWIDLNKKTIYYFDSAGNSPTKEVNVLADRLKQQGKAMGLTLKYRDNRNKAHQTTTSECGMYVLYFIIHLLKKKKKLNTFNRTRVKDDEVAKYRDVYFNRVIAK</sequence>
<dbReference type="GO" id="GO:0008234">
    <property type="term" value="F:cysteine-type peptidase activity"/>
    <property type="evidence" value="ECO:0007669"/>
    <property type="project" value="InterPro"/>
</dbReference>
<evidence type="ECO:0000259" key="3">
    <source>
        <dbReference type="PROSITE" id="PS50600"/>
    </source>
</evidence>
<accession>A0A6C0HN64</accession>
<feature type="domain" description="Ubiquitin-like protease family profile" evidence="3">
    <location>
        <begin position="75"/>
        <end position="252"/>
    </location>
</feature>
<organism evidence="4">
    <name type="scientific">viral metagenome</name>
    <dbReference type="NCBI Taxonomy" id="1070528"/>
    <lineage>
        <taxon>unclassified sequences</taxon>
        <taxon>metagenomes</taxon>
        <taxon>organismal metagenomes</taxon>
    </lineage>
</organism>
<dbReference type="EMBL" id="MN739993">
    <property type="protein sequence ID" value="QHT81929.1"/>
    <property type="molecule type" value="Genomic_DNA"/>
</dbReference>
<dbReference type="GO" id="GO:0006508">
    <property type="term" value="P:proteolysis"/>
    <property type="evidence" value="ECO:0007669"/>
    <property type="project" value="UniProtKB-KW"/>
</dbReference>
<dbReference type="SUPFAM" id="SSF54001">
    <property type="entry name" value="Cysteine proteinases"/>
    <property type="match status" value="1"/>
</dbReference>
<evidence type="ECO:0000256" key="1">
    <source>
        <dbReference type="ARBA" id="ARBA00022670"/>
    </source>
</evidence>
<evidence type="ECO:0000256" key="2">
    <source>
        <dbReference type="ARBA" id="ARBA00022801"/>
    </source>
</evidence>
<dbReference type="Pfam" id="PF02902">
    <property type="entry name" value="Peptidase_C48"/>
    <property type="match status" value="1"/>
</dbReference>
<proteinExistence type="predicted"/>
<keyword evidence="1" id="KW-0645">Protease</keyword>
<protein>
    <recommendedName>
        <fullName evidence="3">Ubiquitin-like protease family profile domain-containing protein</fullName>
    </recommendedName>
</protein>
<keyword evidence="2" id="KW-0378">Hydrolase</keyword>
<dbReference type="PROSITE" id="PS50600">
    <property type="entry name" value="ULP_PROTEASE"/>
    <property type="match status" value="1"/>
</dbReference>
<name>A0A6C0HN64_9ZZZZ</name>
<dbReference type="Gene3D" id="3.40.395.10">
    <property type="entry name" value="Adenoviral Proteinase, Chain A"/>
    <property type="match status" value="1"/>
</dbReference>
<dbReference type="InterPro" id="IPR038765">
    <property type="entry name" value="Papain-like_cys_pep_sf"/>
</dbReference>